<reference evidence="4 5" key="1">
    <citation type="submission" date="2019-06" db="EMBL/GenBank/DDBJ databases">
        <title>Sequencing the genomes of 1000 actinobacteria strains.</title>
        <authorList>
            <person name="Klenk H.-P."/>
        </authorList>
    </citation>
    <scope>NUCLEOTIDE SEQUENCE [LARGE SCALE GENOMIC DNA]</scope>
    <source>
        <strain evidence="4 5">DSM 45043</strain>
    </source>
</reference>
<dbReference type="PROSITE" id="PS00061">
    <property type="entry name" value="ADH_SHORT"/>
    <property type="match status" value="1"/>
</dbReference>
<dbReference type="InterPro" id="IPR036291">
    <property type="entry name" value="NAD(P)-bd_dom_sf"/>
</dbReference>
<dbReference type="Pfam" id="PF00106">
    <property type="entry name" value="adh_short"/>
    <property type="match status" value="1"/>
</dbReference>
<name>A0A543IGQ8_9ACTN</name>
<dbReference type="SUPFAM" id="SSF51735">
    <property type="entry name" value="NAD(P)-binding Rossmann-fold domains"/>
    <property type="match status" value="1"/>
</dbReference>
<dbReference type="PRINTS" id="PR00081">
    <property type="entry name" value="GDHRDH"/>
</dbReference>
<dbReference type="GO" id="GO:0016491">
    <property type="term" value="F:oxidoreductase activity"/>
    <property type="evidence" value="ECO:0007669"/>
    <property type="project" value="UniProtKB-KW"/>
</dbReference>
<dbReference type="PANTHER" id="PTHR42879">
    <property type="entry name" value="3-OXOACYL-(ACYL-CARRIER-PROTEIN) REDUCTASE"/>
    <property type="match status" value="1"/>
</dbReference>
<comment type="caution">
    <text evidence="4">The sequence shown here is derived from an EMBL/GenBank/DDBJ whole genome shotgun (WGS) entry which is preliminary data.</text>
</comment>
<dbReference type="GO" id="GO:0032787">
    <property type="term" value="P:monocarboxylic acid metabolic process"/>
    <property type="evidence" value="ECO:0007669"/>
    <property type="project" value="UniProtKB-ARBA"/>
</dbReference>
<accession>A0A543IGQ8</accession>
<dbReference type="PRINTS" id="PR00080">
    <property type="entry name" value="SDRFAMILY"/>
</dbReference>
<dbReference type="Proteomes" id="UP000316706">
    <property type="component" value="Unassembled WGS sequence"/>
</dbReference>
<dbReference type="Gene3D" id="3.40.50.720">
    <property type="entry name" value="NAD(P)-binding Rossmann-like Domain"/>
    <property type="match status" value="1"/>
</dbReference>
<protein>
    <submittedName>
        <fullName evidence="4">3-oxoacyl-[acyl-carrier protein] reductase</fullName>
    </submittedName>
</protein>
<gene>
    <name evidence="4" type="ORF">FHX41_3435</name>
</gene>
<dbReference type="FunFam" id="3.40.50.720:FF:000173">
    <property type="entry name" value="3-oxoacyl-[acyl-carrier protein] reductase"/>
    <property type="match status" value="1"/>
</dbReference>
<dbReference type="RefSeq" id="WP_141970090.1">
    <property type="nucleotide sequence ID" value="NZ_VFPO01000001.1"/>
</dbReference>
<dbReference type="EMBL" id="VFPO01000001">
    <property type="protein sequence ID" value="TQM69727.1"/>
    <property type="molecule type" value="Genomic_DNA"/>
</dbReference>
<proteinExistence type="inferred from homology"/>
<evidence type="ECO:0000313" key="5">
    <source>
        <dbReference type="Proteomes" id="UP000316706"/>
    </source>
</evidence>
<dbReference type="PANTHER" id="PTHR42879:SF2">
    <property type="entry name" value="3-OXOACYL-[ACYL-CARRIER-PROTEIN] REDUCTASE FABG"/>
    <property type="match status" value="1"/>
</dbReference>
<dbReference type="AlphaFoldDB" id="A0A543IGQ8"/>
<dbReference type="InterPro" id="IPR002347">
    <property type="entry name" value="SDR_fam"/>
</dbReference>
<comment type="similarity">
    <text evidence="1 3">Belongs to the short-chain dehydrogenases/reductases (SDR) family.</text>
</comment>
<sequence length="245" mass="24833">MPAGRVALVTGGGRGIGARISRRLAQDGFAVAVNYSRSADGAQAVVEEIEALGGRAAAVRGDVGVAAEAVDLVAATAELLGTPTVLVNNAGHAENASARSLGPEAWDRVLGVNLHGAYYCTHAALPGMYAAGWGRVIFLGSPAAGRSVTPTMAAYAAAKAGLVAMTKVLAKEVARRGITANVVVPGFVDTDMTRDAGDEHHAALRAAWPEIPADAVADTVAFLASDQAAYVSGEELGVWLGGPVH</sequence>
<keyword evidence="5" id="KW-1185">Reference proteome</keyword>
<organism evidence="4 5">
    <name type="scientific">Actinomadura hallensis</name>
    <dbReference type="NCBI Taxonomy" id="337895"/>
    <lineage>
        <taxon>Bacteria</taxon>
        <taxon>Bacillati</taxon>
        <taxon>Actinomycetota</taxon>
        <taxon>Actinomycetes</taxon>
        <taxon>Streptosporangiales</taxon>
        <taxon>Thermomonosporaceae</taxon>
        <taxon>Actinomadura</taxon>
    </lineage>
</organism>
<evidence type="ECO:0000256" key="1">
    <source>
        <dbReference type="ARBA" id="ARBA00006484"/>
    </source>
</evidence>
<keyword evidence="2" id="KW-0560">Oxidoreductase</keyword>
<dbReference type="InterPro" id="IPR020904">
    <property type="entry name" value="Sc_DH/Rdtase_CS"/>
</dbReference>
<evidence type="ECO:0000313" key="4">
    <source>
        <dbReference type="EMBL" id="TQM69727.1"/>
    </source>
</evidence>
<evidence type="ECO:0000256" key="3">
    <source>
        <dbReference type="RuleBase" id="RU000363"/>
    </source>
</evidence>
<dbReference type="InterPro" id="IPR050259">
    <property type="entry name" value="SDR"/>
</dbReference>
<evidence type="ECO:0000256" key="2">
    <source>
        <dbReference type="ARBA" id="ARBA00023002"/>
    </source>
</evidence>
<dbReference type="OrthoDB" id="9810734at2"/>